<dbReference type="PATRIC" id="fig|1422.18.peg.1804"/>
<dbReference type="Proteomes" id="UP000075424">
    <property type="component" value="Unassembled WGS sequence"/>
</dbReference>
<comment type="caution">
    <text evidence="1">The sequence shown here is derived from an EMBL/GenBank/DDBJ whole genome shotgun (WGS) entry which is preliminary data.</text>
</comment>
<dbReference type="AlphaFoldDB" id="A0A150M9E0"/>
<evidence type="ECO:0000313" key="1">
    <source>
        <dbReference type="EMBL" id="KYD21026.1"/>
    </source>
</evidence>
<organism evidence="1 2">
    <name type="scientific">Geobacillus stearothermophilus</name>
    <name type="common">Bacillus stearothermophilus</name>
    <dbReference type="NCBI Taxonomy" id="1422"/>
    <lineage>
        <taxon>Bacteria</taxon>
        <taxon>Bacillati</taxon>
        <taxon>Bacillota</taxon>
        <taxon>Bacilli</taxon>
        <taxon>Bacillales</taxon>
        <taxon>Anoxybacillaceae</taxon>
        <taxon>Geobacillus</taxon>
    </lineage>
</organism>
<gene>
    <name evidence="1" type="ORF">B4109_3231</name>
</gene>
<evidence type="ECO:0000313" key="2">
    <source>
        <dbReference type="Proteomes" id="UP000075424"/>
    </source>
</evidence>
<reference evidence="1 2" key="1">
    <citation type="submission" date="2016-01" db="EMBL/GenBank/DDBJ databases">
        <title>Draft Genome Sequences of Seven Thermophilic Sporeformers Isolated from Foods.</title>
        <authorList>
            <person name="Berendsen E.M."/>
            <person name="Wells-Bennik M.H."/>
            <person name="Krawcyk A.O."/>
            <person name="De Jong A."/>
            <person name="Holsappel S."/>
            <person name="Eijlander R.T."/>
            <person name="Kuipers O.P."/>
        </authorList>
    </citation>
    <scope>NUCLEOTIDE SEQUENCE [LARGE SCALE GENOMIC DNA]</scope>
    <source>
        <strain evidence="1 2">B4109</strain>
    </source>
</reference>
<dbReference type="EMBL" id="LQYV01000138">
    <property type="protein sequence ID" value="KYD21026.1"/>
    <property type="molecule type" value="Genomic_DNA"/>
</dbReference>
<accession>A0A150M9E0</accession>
<proteinExistence type="predicted"/>
<name>A0A150M9E0_GEOSE</name>
<protein>
    <submittedName>
        <fullName evidence="1">Uncharacterized protein</fullName>
    </submittedName>
</protein>
<sequence>MSDEYQRQLQKQFVIRRLLKIGVAEYRGRDIFELEYDELKKGVGDRRN</sequence>